<keyword evidence="2" id="KW-1185">Reference proteome</keyword>
<evidence type="ECO:0000313" key="2">
    <source>
        <dbReference type="Proteomes" id="UP000254764"/>
    </source>
</evidence>
<evidence type="ECO:0000313" key="1">
    <source>
        <dbReference type="EMBL" id="SSC67861.1"/>
    </source>
</evidence>
<name>A0A376AJ62_9HYPH</name>
<gene>
    <name evidence="1" type="ORF">RHIZ70_3569</name>
</gene>
<dbReference type="Proteomes" id="UP000254764">
    <property type="component" value="Unassembled WGS sequence"/>
</dbReference>
<dbReference type="EMBL" id="UEYP01000005">
    <property type="protein sequence ID" value="SSC67861.1"/>
    <property type="molecule type" value="Genomic_DNA"/>
</dbReference>
<dbReference type="AlphaFoldDB" id="A0A376AJ62"/>
<protein>
    <submittedName>
        <fullName evidence="1">Uncharacterized protein</fullName>
    </submittedName>
</protein>
<accession>A0A376AJ62</accession>
<proteinExistence type="predicted"/>
<sequence>MLERGFGLAKTTQIAGDVADIVGFLKSDVDPLAQGRMLLEALAAREPALV</sequence>
<reference evidence="2" key="1">
    <citation type="submission" date="2018-07" db="EMBL/GenBank/DDBJ databases">
        <authorList>
            <person name="Peiro R."/>
            <person name="Begona"/>
            <person name="Cbmso G."/>
            <person name="Lopez M."/>
            <person name="Gonzalez S."/>
        </authorList>
    </citation>
    <scope>NUCLEOTIDE SEQUENCE [LARGE SCALE GENOMIC DNA]</scope>
</reference>
<organism evidence="1 2">
    <name type="scientific">Ciceribacter selenitireducens ATCC BAA-1503</name>
    <dbReference type="NCBI Taxonomy" id="1336235"/>
    <lineage>
        <taxon>Bacteria</taxon>
        <taxon>Pseudomonadati</taxon>
        <taxon>Pseudomonadota</taxon>
        <taxon>Alphaproteobacteria</taxon>
        <taxon>Hyphomicrobiales</taxon>
        <taxon>Rhizobiaceae</taxon>
        <taxon>Ciceribacter</taxon>
    </lineage>
</organism>